<evidence type="ECO:0000256" key="6">
    <source>
        <dbReference type="ARBA" id="ARBA00023204"/>
    </source>
</evidence>
<accession>A0A2M9HNN2</accession>
<dbReference type="HAMAP" id="MF_00017">
    <property type="entry name" value="RecR"/>
    <property type="match status" value="1"/>
</dbReference>
<dbReference type="InterPro" id="IPR015967">
    <property type="entry name" value="Rcmb_RecR_Znf"/>
</dbReference>
<comment type="function">
    <text evidence="7">May play a role in DNA repair. It seems to be involved in an RecBC-independent recombinational process of DNA repair. It may act with RecF and RecO.</text>
</comment>
<evidence type="ECO:0000256" key="3">
    <source>
        <dbReference type="ARBA" id="ARBA00022771"/>
    </source>
</evidence>
<dbReference type="InterPro" id="IPR034137">
    <property type="entry name" value="TOPRIM_RecR"/>
</dbReference>
<evidence type="ECO:0000313" key="10">
    <source>
        <dbReference type="Proteomes" id="UP000228755"/>
    </source>
</evidence>
<dbReference type="SMART" id="SM00493">
    <property type="entry name" value="TOPRIM"/>
    <property type="match status" value="1"/>
</dbReference>
<dbReference type="RefSeq" id="WP_100497115.1">
    <property type="nucleotide sequence ID" value="NZ_PGLQ01000009.1"/>
</dbReference>
<comment type="similarity">
    <text evidence="7">Belongs to the RecR family.</text>
</comment>
<dbReference type="PANTHER" id="PTHR30446:SF0">
    <property type="entry name" value="RECOMBINATION PROTEIN RECR"/>
    <property type="match status" value="1"/>
</dbReference>
<dbReference type="SUPFAM" id="SSF111304">
    <property type="entry name" value="Recombination protein RecR"/>
    <property type="match status" value="1"/>
</dbReference>
<dbReference type="Pfam" id="PF13662">
    <property type="entry name" value="Toprim_4"/>
    <property type="match status" value="1"/>
</dbReference>
<keyword evidence="10" id="KW-1185">Reference proteome</keyword>
<keyword evidence="3 7" id="KW-0863">Zinc-finger</keyword>
<dbReference type="GO" id="GO:0006281">
    <property type="term" value="P:DNA repair"/>
    <property type="evidence" value="ECO:0007669"/>
    <property type="project" value="UniProtKB-UniRule"/>
</dbReference>
<dbReference type="NCBIfam" id="TIGR00615">
    <property type="entry name" value="recR"/>
    <property type="match status" value="1"/>
</dbReference>
<dbReference type="AlphaFoldDB" id="A0A2M9HNN2"/>
<dbReference type="Gene3D" id="1.10.8.420">
    <property type="entry name" value="RecR Domain 1"/>
    <property type="match status" value="1"/>
</dbReference>
<dbReference type="Pfam" id="PF21175">
    <property type="entry name" value="RecR_C"/>
    <property type="match status" value="1"/>
</dbReference>
<dbReference type="GO" id="GO:0006310">
    <property type="term" value="P:DNA recombination"/>
    <property type="evidence" value="ECO:0007669"/>
    <property type="project" value="UniProtKB-UniRule"/>
</dbReference>
<gene>
    <name evidence="7" type="primary">recR</name>
    <name evidence="9" type="ORF">CUU80_09625</name>
</gene>
<dbReference type="PROSITE" id="PS50880">
    <property type="entry name" value="TOPRIM"/>
    <property type="match status" value="1"/>
</dbReference>
<evidence type="ECO:0000256" key="5">
    <source>
        <dbReference type="ARBA" id="ARBA00023172"/>
    </source>
</evidence>
<dbReference type="OrthoDB" id="9802672at2"/>
<protein>
    <recommendedName>
        <fullName evidence="7">Recombination protein RecR</fullName>
    </recommendedName>
</protein>
<dbReference type="PANTHER" id="PTHR30446">
    <property type="entry name" value="RECOMBINATION PROTEIN RECR"/>
    <property type="match status" value="1"/>
</dbReference>
<dbReference type="InterPro" id="IPR000093">
    <property type="entry name" value="DNA_Rcmb_RecR"/>
</dbReference>
<dbReference type="GO" id="GO:0003677">
    <property type="term" value="F:DNA binding"/>
    <property type="evidence" value="ECO:0007669"/>
    <property type="project" value="UniProtKB-UniRule"/>
</dbReference>
<dbReference type="Pfam" id="PF02132">
    <property type="entry name" value="RecR_ZnF"/>
    <property type="match status" value="1"/>
</dbReference>
<keyword evidence="1 7" id="KW-0479">Metal-binding</keyword>
<organism evidence="9 10">
    <name type="scientific">Bifidobacterium scaligerum</name>
    <dbReference type="NCBI Taxonomy" id="2052656"/>
    <lineage>
        <taxon>Bacteria</taxon>
        <taxon>Bacillati</taxon>
        <taxon>Actinomycetota</taxon>
        <taxon>Actinomycetes</taxon>
        <taxon>Bifidobacteriales</taxon>
        <taxon>Bifidobacteriaceae</taxon>
        <taxon>Bifidobacterium</taxon>
    </lineage>
</organism>
<evidence type="ECO:0000313" key="9">
    <source>
        <dbReference type="EMBL" id="PJM78428.1"/>
    </source>
</evidence>
<dbReference type="GO" id="GO:0008270">
    <property type="term" value="F:zinc ion binding"/>
    <property type="evidence" value="ECO:0007669"/>
    <property type="project" value="UniProtKB-KW"/>
</dbReference>
<comment type="caution">
    <text evidence="9">The sequence shown here is derived from an EMBL/GenBank/DDBJ whole genome shotgun (WGS) entry which is preliminary data.</text>
</comment>
<dbReference type="Proteomes" id="UP000228755">
    <property type="component" value="Unassembled WGS sequence"/>
</dbReference>
<dbReference type="Pfam" id="PF21176">
    <property type="entry name" value="RecR_HhH"/>
    <property type="match status" value="1"/>
</dbReference>
<evidence type="ECO:0000256" key="7">
    <source>
        <dbReference type="HAMAP-Rule" id="MF_00017"/>
    </source>
</evidence>
<dbReference type="PROSITE" id="PS01300">
    <property type="entry name" value="RECR"/>
    <property type="match status" value="1"/>
</dbReference>
<keyword evidence="2 7" id="KW-0227">DNA damage</keyword>
<evidence type="ECO:0000259" key="8">
    <source>
        <dbReference type="PROSITE" id="PS50880"/>
    </source>
</evidence>
<reference evidence="9 10" key="1">
    <citation type="submission" date="2017-11" db="EMBL/GenBank/DDBJ databases">
        <title>Draft genome sequences of strains TRE 1, TRE D, TRE H and TRI 7, isolated from tamarins, belonging to four potential novel Bifidobacterium species.</title>
        <authorList>
            <person name="Mattarelli P."/>
            <person name="Modesto M."/>
            <person name="Bonetti A."/>
            <person name="Puglisi E."/>
            <person name="Morelli L."/>
        </authorList>
    </citation>
    <scope>NUCLEOTIDE SEQUENCE [LARGE SCALE GENOMIC DNA]</scope>
    <source>
        <strain evidence="10">TRED</strain>
    </source>
</reference>
<evidence type="ECO:0000256" key="2">
    <source>
        <dbReference type="ARBA" id="ARBA00022763"/>
    </source>
</evidence>
<feature type="zinc finger region" description="C4-type" evidence="7">
    <location>
        <begin position="59"/>
        <end position="74"/>
    </location>
</feature>
<sequence>MALAYDGAIQRLIDAFGHLPGIGPKGAQRIAFYILSAPEDEARELAEAIEEVKAKIRFCDTCGNVCESSPCPVCLDPRRDRSVICVVEEPKDVMSIERTREYRGLYHVLGGAINPMANVGPSDLKIAGLIKRLESTGADEVKEVILALDPNIEGEATASYLSQLLRPSGVKITRLASGLPVGSDLEYADEITLGRALAGRREA</sequence>
<dbReference type="CDD" id="cd01025">
    <property type="entry name" value="TOPRIM_recR"/>
    <property type="match status" value="1"/>
</dbReference>
<dbReference type="Gene3D" id="6.10.250.240">
    <property type="match status" value="1"/>
</dbReference>
<dbReference type="InterPro" id="IPR023627">
    <property type="entry name" value="Rcmb_RecR"/>
</dbReference>
<name>A0A2M9HNN2_9BIFI</name>
<evidence type="ECO:0000256" key="1">
    <source>
        <dbReference type="ARBA" id="ARBA00022723"/>
    </source>
</evidence>
<dbReference type="InterPro" id="IPR006171">
    <property type="entry name" value="TOPRIM_dom"/>
</dbReference>
<feature type="domain" description="Toprim" evidence="8">
    <location>
        <begin position="82"/>
        <end position="180"/>
    </location>
</feature>
<keyword evidence="5 7" id="KW-0233">DNA recombination</keyword>
<keyword evidence="4 7" id="KW-0862">Zinc</keyword>
<proteinExistence type="inferred from homology"/>
<dbReference type="Gene3D" id="3.40.1360.10">
    <property type="match status" value="1"/>
</dbReference>
<keyword evidence="6 7" id="KW-0234">DNA repair</keyword>
<evidence type="ECO:0000256" key="4">
    <source>
        <dbReference type="ARBA" id="ARBA00022833"/>
    </source>
</evidence>
<dbReference type="EMBL" id="PGLQ01000009">
    <property type="protein sequence ID" value="PJM78428.1"/>
    <property type="molecule type" value="Genomic_DNA"/>
</dbReference>